<dbReference type="InterPro" id="IPR018771">
    <property type="entry name" value="PocR_dom"/>
</dbReference>
<organism evidence="10 11">
    <name type="scientific">Candidatus Contendobacter odensis Run_B_J11</name>
    <dbReference type="NCBI Taxonomy" id="1400861"/>
    <lineage>
        <taxon>Bacteria</taxon>
        <taxon>Pseudomonadati</taxon>
        <taxon>Pseudomonadota</taxon>
        <taxon>Gammaproteobacteria</taxon>
        <taxon>Candidatus Competibacteraceae</taxon>
        <taxon>Candidatus Contendibacter</taxon>
    </lineage>
</organism>
<dbReference type="InterPro" id="IPR001610">
    <property type="entry name" value="PAC"/>
</dbReference>
<name>A0A7U7J221_9GAMM</name>
<feature type="domain" description="PAS" evidence="8">
    <location>
        <begin position="445"/>
        <end position="516"/>
    </location>
</feature>
<evidence type="ECO:0000259" key="8">
    <source>
        <dbReference type="PROSITE" id="PS50112"/>
    </source>
</evidence>
<dbReference type="Gene3D" id="3.30.565.10">
    <property type="entry name" value="Histidine kinase-like ATPase, C-terminal domain"/>
    <property type="match status" value="1"/>
</dbReference>
<dbReference type="AlphaFoldDB" id="A0A7U7J221"/>
<feature type="domain" description="PAS" evidence="8">
    <location>
        <begin position="112"/>
        <end position="184"/>
    </location>
</feature>
<dbReference type="Pfam" id="PF13426">
    <property type="entry name" value="PAS_9"/>
    <property type="match status" value="3"/>
</dbReference>
<dbReference type="InterPro" id="IPR003594">
    <property type="entry name" value="HATPase_dom"/>
</dbReference>
<comment type="caution">
    <text evidence="10">The sequence shown here is derived from an EMBL/GenBank/DDBJ whole genome shotgun (WGS) entry which is preliminary data.</text>
</comment>
<evidence type="ECO:0000256" key="2">
    <source>
        <dbReference type="ARBA" id="ARBA00012438"/>
    </source>
</evidence>
<dbReference type="PANTHER" id="PTHR43304:SF1">
    <property type="entry name" value="PAC DOMAIN-CONTAINING PROTEIN"/>
    <property type="match status" value="1"/>
</dbReference>
<evidence type="ECO:0000256" key="5">
    <source>
        <dbReference type="ARBA" id="ARBA00022777"/>
    </source>
</evidence>
<keyword evidence="4 10" id="KW-0808">Transferase</keyword>
<evidence type="ECO:0000256" key="3">
    <source>
        <dbReference type="ARBA" id="ARBA00022553"/>
    </source>
</evidence>
<feature type="domain" description="PAC" evidence="9">
    <location>
        <begin position="890"/>
        <end position="940"/>
    </location>
</feature>
<dbReference type="InterPro" id="IPR036097">
    <property type="entry name" value="HisK_dim/P_sf"/>
</dbReference>
<evidence type="ECO:0000313" key="11">
    <source>
        <dbReference type="Proteomes" id="UP000019184"/>
    </source>
</evidence>
<dbReference type="InterPro" id="IPR005467">
    <property type="entry name" value="His_kinase_dom"/>
</dbReference>
<dbReference type="Pfam" id="PF08448">
    <property type="entry name" value="PAS_4"/>
    <property type="match status" value="1"/>
</dbReference>
<dbReference type="InterPro" id="IPR013655">
    <property type="entry name" value="PAS_fold_3"/>
</dbReference>
<feature type="domain" description="PAS" evidence="8">
    <location>
        <begin position="694"/>
        <end position="742"/>
    </location>
</feature>
<dbReference type="SMART" id="SM00091">
    <property type="entry name" value="PAS"/>
    <property type="match status" value="4"/>
</dbReference>
<dbReference type="SMART" id="SM00086">
    <property type="entry name" value="PAC"/>
    <property type="match status" value="6"/>
</dbReference>
<keyword evidence="6" id="KW-0175">Coiled coil</keyword>
<evidence type="ECO:0000313" key="10">
    <source>
        <dbReference type="EMBL" id="CDH44518.1"/>
    </source>
</evidence>
<comment type="catalytic activity">
    <reaction evidence="1">
        <text>ATP + protein L-histidine = ADP + protein N-phospho-L-histidine.</text>
        <dbReference type="EC" id="2.7.13.3"/>
    </reaction>
</comment>
<dbReference type="CDD" id="cd00082">
    <property type="entry name" value="HisKA"/>
    <property type="match status" value="1"/>
</dbReference>
<dbReference type="InterPro" id="IPR003661">
    <property type="entry name" value="HisK_dim/P_dom"/>
</dbReference>
<dbReference type="Pfam" id="PF10114">
    <property type="entry name" value="PocR"/>
    <property type="match status" value="1"/>
</dbReference>
<evidence type="ECO:0000259" key="9">
    <source>
        <dbReference type="PROSITE" id="PS50113"/>
    </source>
</evidence>
<dbReference type="PROSITE" id="PS50109">
    <property type="entry name" value="HIS_KIN"/>
    <property type="match status" value="1"/>
</dbReference>
<keyword evidence="3" id="KW-0597">Phosphoprotein</keyword>
<dbReference type="PROSITE" id="PS50112">
    <property type="entry name" value="PAS"/>
    <property type="match status" value="3"/>
</dbReference>
<feature type="domain" description="PAC" evidence="9">
    <location>
        <begin position="770"/>
        <end position="820"/>
    </location>
</feature>
<dbReference type="InterPro" id="IPR013656">
    <property type="entry name" value="PAS_4"/>
</dbReference>
<evidence type="ECO:0000256" key="6">
    <source>
        <dbReference type="SAM" id="Coils"/>
    </source>
</evidence>
<gene>
    <name evidence="10" type="ORF">BN874_1700004</name>
</gene>
<protein>
    <recommendedName>
        <fullName evidence="2">histidine kinase</fullName>
        <ecNumber evidence="2">2.7.13.3</ecNumber>
    </recommendedName>
</protein>
<dbReference type="InterPro" id="IPR000014">
    <property type="entry name" value="PAS"/>
</dbReference>
<dbReference type="Gene3D" id="3.30.450.20">
    <property type="entry name" value="PAS domain"/>
    <property type="match status" value="6"/>
</dbReference>
<dbReference type="RefSeq" id="WP_051497525.1">
    <property type="nucleotide sequence ID" value="NZ_CBTK010000080.1"/>
</dbReference>
<accession>A0A7U7J221</accession>
<dbReference type="EMBL" id="CBTK010000080">
    <property type="protein sequence ID" value="CDH44518.1"/>
    <property type="molecule type" value="Genomic_DNA"/>
</dbReference>
<dbReference type="NCBIfam" id="TIGR00229">
    <property type="entry name" value="sensory_box"/>
    <property type="match status" value="6"/>
</dbReference>
<proteinExistence type="predicted"/>
<feature type="coiled-coil region" evidence="6">
    <location>
        <begin position="931"/>
        <end position="976"/>
    </location>
</feature>
<dbReference type="SUPFAM" id="SSF47384">
    <property type="entry name" value="Homodimeric domain of signal transducing histidine kinase"/>
    <property type="match status" value="1"/>
</dbReference>
<dbReference type="InterPro" id="IPR052162">
    <property type="entry name" value="Sensor_kinase/Photoreceptor"/>
</dbReference>
<feature type="domain" description="PAC" evidence="9">
    <location>
        <begin position="520"/>
        <end position="572"/>
    </location>
</feature>
<dbReference type="InterPro" id="IPR000700">
    <property type="entry name" value="PAS-assoc_C"/>
</dbReference>
<dbReference type="GO" id="GO:0000155">
    <property type="term" value="F:phosphorelay sensor kinase activity"/>
    <property type="evidence" value="ECO:0007669"/>
    <property type="project" value="InterPro"/>
</dbReference>
<dbReference type="InterPro" id="IPR036890">
    <property type="entry name" value="HATPase_C_sf"/>
</dbReference>
<dbReference type="Proteomes" id="UP000019184">
    <property type="component" value="Unassembled WGS sequence"/>
</dbReference>
<dbReference type="PRINTS" id="PR00344">
    <property type="entry name" value="BCTRLSENSOR"/>
</dbReference>
<dbReference type="SMART" id="SM00388">
    <property type="entry name" value="HisKA"/>
    <property type="match status" value="1"/>
</dbReference>
<evidence type="ECO:0000256" key="1">
    <source>
        <dbReference type="ARBA" id="ARBA00000085"/>
    </source>
</evidence>
<dbReference type="Pfam" id="PF08447">
    <property type="entry name" value="PAS_3"/>
    <property type="match status" value="1"/>
</dbReference>
<keyword evidence="11" id="KW-1185">Reference proteome</keyword>
<feature type="domain" description="Histidine kinase" evidence="7">
    <location>
        <begin position="985"/>
        <end position="1217"/>
    </location>
</feature>
<dbReference type="Pfam" id="PF02518">
    <property type="entry name" value="HATPase_c"/>
    <property type="match status" value="1"/>
</dbReference>
<dbReference type="CDD" id="cd00075">
    <property type="entry name" value="HATPase"/>
    <property type="match status" value="1"/>
</dbReference>
<evidence type="ECO:0000256" key="4">
    <source>
        <dbReference type="ARBA" id="ARBA00022679"/>
    </source>
</evidence>
<dbReference type="SUPFAM" id="SSF55874">
    <property type="entry name" value="ATPase domain of HSP90 chaperone/DNA topoisomerase II/histidine kinase"/>
    <property type="match status" value="1"/>
</dbReference>
<dbReference type="InterPro" id="IPR035965">
    <property type="entry name" value="PAS-like_dom_sf"/>
</dbReference>
<dbReference type="PROSITE" id="PS50113">
    <property type="entry name" value="PAC"/>
    <property type="match status" value="4"/>
</dbReference>
<keyword evidence="5 10" id="KW-0418">Kinase</keyword>
<dbReference type="CDD" id="cd00130">
    <property type="entry name" value="PAS"/>
    <property type="match status" value="4"/>
</dbReference>
<reference evidence="10 11" key="1">
    <citation type="journal article" date="2014" name="ISME J.">
        <title>Candidatus Competibacter-lineage genomes retrieved from metagenomes reveal functional metabolic diversity.</title>
        <authorList>
            <person name="McIlroy S.J."/>
            <person name="Albertsen M."/>
            <person name="Andresen E.K."/>
            <person name="Saunders A.M."/>
            <person name="Kristiansen R."/>
            <person name="Stokholm-Bjerregaard M."/>
            <person name="Nielsen K.L."/>
            <person name="Nielsen P.H."/>
        </authorList>
    </citation>
    <scope>NUCLEOTIDE SEQUENCE [LARGE SCALE GENOMIC DNA]</scope>
    <source>
        <strain evidence="10 11">Run_B_J11</strain>
    </source>
</reference>
<evidence type="ECO:0000259" key="7">
    <source>
        <dbReference type="PROSITE" id="PS50109"/>
    </source>
</evidence>
<dbReference type="InterPro" id="IPR004358">
    <property type="entry name" value="Sig_transdc_His_kin-like_C"/>
</dbReference>
<sequence>MAVLYWIHPTGKFLYASEQACCALGYSREVLQTMAVWDIDPGFPCERWPDHWRELRQAQMLHLQTTHRRRDGSLIPVEVSVHYVEIDGNEYNCALVREITEPWQTEKALRESEERLALALAASGQGLYDLDIATGKVVFSKECAQMLGYTPSELKLTSATWASWLHPADREQALMRYEDCVTGKRPHYQAEFRLRTRSGRWIWVLSMGRVVEWDTIGRPSRMMGTHLNITERKQAEEVLQRRILALTQPLNESESVAIQFTDLFNLEDVQRIQDAFAEATSVASIITQPDGVPITEPSNFCRLCMDVIRKTEKGLSNCFYSDAMIGRYNPGGPIVQLCLSGGLWDAGASITVGGKHIANWLIGQVKNEALDETRMLRYASEINADPIEFRAALADVPVMSKERFGKVSQALFLLANELSAKAYQNIQQARSIAERHKVEAALRESEARFRSIFDHAPLGIALVNSADGRITLCNAAFQHLIGYSAEQLQGMTVAEITCPDDISKDMEQYRALLEDRLSNYSMEKRYLHRDGAIVWVNLTVSAIRDEAGKPAYAMGMVEDITERKRAEKAIQENERLFRLLFEKSGDANLLLDGEIFFDCNEITVKMLGAVTKEQVLQRRPAELSPERQPDGRLSADKAQEIIAMTFREGSHRFEWVHRRLDGTDFWVEVLLTMVPWHGQQILHTAWRDISERKRTEEVLQLMQLSIMRASDAVFWILPDGRFVNVNEQACHSLGYTRDELLSMAVWDVDPGFPQEKWSSHWERTRQLAKRHFETQHQRKDGTIFPVEITANHIEYNHQEYDFAFARDITERKRTETALRESEARLRTAIESIPFDFFLINANGCYVLQNSSSKKNWGDVVGKRPEEVTDNAEMLAHWNGNNRRAFAGEILEEDALLIVGDEERCIHNVIAPIKDQDEILGIVGLNIDITDRKRAEAELQRHREHLEELVAERTADLQRANTELRQAMDRLVQAEKLAALGSLVAGVAHELNTPLGNTRTVASALGESLREFAAAVETGALRRSQLEAFLARGRQAVDLLEKNTARASDLIGSFKQIAVDQTSVRRRLFPLRQTLEEVIVTLQPLFKRTAHRVELDIPRELTLDSYPGPLEQVITNLINNSLTHGFDGIATGMIRIHAVVLDATQIRLDYSDNGIGVSENILKHLFDPFFTTKLGCGGSGLGLYIVYNLTIGMLGGNIQIRSTLGQGTTFELTLPRRAPDSSAFGVSA</sequence>
<dbReference type="PANTHER" id="PTHR43304">
    <property type="entry name" value="PHYTOCHROME-LIKE PROTEIN CPH1"/>
    <property type="match status" value="1"/>
</dbReference>
<feature type="domain" description="PAC" evidence="9">
    <location>
        <begin position="188"/>
        <end position="241"/>
    </location>
</feature>
<dbReference type="SMART" id="SM00387">
    <property type="entry name" value="HATPase_c"/>
    <property type="match status" value="1"/>
</dbReference>
<dbReference type="SUPFAM" id="SSF55785">
    <property type="entry name" value="PYP-like sensor domain (PAS domain)"/>
    <property type="match status" value="6"/>
</dbReference>
<dbReference type="Gene3D" id="1.10.287.130">
    <property type="match status" value="1"/>
</dbReference>
<dbReference type="EC" id="2.7.13.3" evidence="2"/>